<dbReference type="InterPro" id="IPR046960">
    <property type="entry name" value="PPR_At4g14850-like_plant"/>
</dbReference>
<feature type="repeat" description="PPR" evidence="3">
    <location>
        <begin position="199"/>
        <end position="233"/>
    </location>
</feature>
<dbReference type="FunFam" id="1.25.40.10:FF:000158">
    <property type="entry name" value="pentatricopeptide repeat-containing protein At2g33680"/>
    <property type="match status" value="1"/>
</dbReference>
<dbReference type="InterPro" id="IPR032466">
    <property type="entry name" value="Metal_Hydrolase"/>
</dbReference>
<dbReference type="InterPro" id="IPR046848">
    <property type="entry name" value="E_motif"/>
</dbReference>
<feature type="repeat" description="PPR" evidence="3">
    <location>
        <begin position="300"/>
        <end position="334"/>
    </location>
</feature>
<comment type="caution">
    <text evidence="5">The sequence shown here is derived from an EMBL/GenBank/DDBJ whole genome shotgun (WGS) entry which is preliminary data.</text>
</comment>
<dbReference type="Pfam" id="PF13041">
    <property type="entry name" value="PPR_2"/>
    <property type="match status" value="2"/>
</dbReference>
<dbReference type="InterPro" id="IPR002885">
    <property type="entry name" value="PPR_rpt"/>
</dbReference>
<keyword evidence="2" id="KW-0677">Repeat</keyword>
<dbReference type="InterPro" id="IPR046849">
    <property type="entry name" value="E2_motif"/>
</dbReference>
<comment type="similarity">
    <text evidence="1">Belongs to the PPR family. PCMP-H subfamily.</text>
</comment>
<dbReference type="NCBIfam" id="TIGR00756">
    <property type="entry name" value="PPR"/>
    <property type="match status" value="2"/>
</dbReference>
<dbReference type="Pfam" id="PF20430">
    <property type="entry name" value="Eplus_motif"/>
    <property type="match status" value="1"/>
</dbReference>
<organism evidence="5 6">
    <name type="scientific">Rhododendron simsii</name>
    <name type="common">Sims's rhododendron</name>
    <dbReference type="NCBI Taxonomy" id="118357"/>
    <lineage>
        <taxon>Eukaryota</taxon>
        <taxon>Viridiplantae</taxon>
        <taxon>Streptophyta</taxon>
        <taxon>Embryophyta</taxon>
        <taxon>Tracheophyta</taxon>
        <taxon>Spermatophyta</taxon>
        <taxon>Magnoliopsida</taxon>
        <taxon>eudicotyledons</taxon>
        <taxon>Gunneridae</taxon>
        <taxon>Pentapetalae</taxon>
        <taxon>asterids</taxon>
        <taxon>Ericales</taxon>
        <taxon>Ericaceae</taxon>
        <taxon>Ericoideae</taxon>
        <taxon>Rhodoreae</taxon>
        <taxon>Rhododendron</taxon>
    </lineage>
</organism>
<dbReference type="FunFam" id="1.25.40.10:FF:000351">
    <property type="entry name" value="Pentatricopeptide repeat-containing protein"/>
    <property type="match status" value="1"/>
</dbReference>
<dbReference type="PANTHER" id="PTHR47926:SF533">
    <property type="entry name" value="DYW DOMAIN-CONTAINING PROTEIN"/>
    <property type="match status" value="1"/>
</dbReference>
<sequence>MSCANLVRRPHTPLLSRTTIPGRTTITHFYDLYVSILGRCIESKSPKEAKTVHQHLLKNSNNNPIVLDKLTRLYISFDELEVAHRVFDKIPNPERKNNVILWNQLIRAYAWKGPFGRTIDLYYEMVESGVIPNKYTYPFVLKACSGLQAVEDGKMVHDQARRNGLVSDVYISTALVDFYAKCGCLVEARKVFDIMPERDVVAWNAMVAGSSLHGLYGDTKRLVVQMQEEGLCPNPSTIVAVLPAIGEVNGLSAGKAVHGYCVRRSFHSDVMVATGLLDMYGKCGCLVYASRIFELMGIKNEVTWGAMIGAYVSCDFASQSLELYDQMLRDGFRPSPVILGTILRACSDMTDLRSGRQIHGSILKSGYLVDLMVGNTLLLMYAKCGIIKDAVRLFGEMESKDLVSHNAIISGCAQNGKAKEALVTFQEMKLSGLEPDSTTLVSFLPACSHLAALQHGACGHCYSIVSGFSMDISICNALIDMYSKMEHYVCMVDLLGRAGLLYEALGFIEKMPCDPDFCVWSALLAACRTHRNIELGEEVSNKIQNMGHESSGNFVILSNMYSVAARWDDAAHVRIKQRDQGFKKRPGCSWVEINGVIHAFVGGDRSHPHSAEIYNKLADLLMEMKRLGYQSESSFVFQDVEEEEKESILLYHSEKLAVTFGILTLGSDKPILVTKNLRICGDCHEALKYITIITRREITVRDASRFHHFKDGICNCGDFWHAHLDDPGREEWEGFPSGTRAAAAGGLTTMVDMPLNSFPSIVSEKTFELKIQAAENRIHVDIGFWGRLVPENAFNRSALDGLLKAGVLGINDFPMTSVGHTKEGLSVLAKYKRPLLVHAEIEQELEGILELEDSAEAKRNGDSITVETCTHYLAFSAEEIQDGDTRFKVDISTCSDHSPSVPELKRFDDGNFLKA</sequence>
<feature type="repeat" description="PPR" evidence="3">
    <location>
        <begin position="98"/>
        <end position="132"/>
    </location>
</feature>
<dbReference type="InterPro" id="IPR032867">
    <property type="entry name" value="DYW_dom"/>
</dbReference>
<dbReference type="FunFam" id="1.25.40.10:FF:000682">
    <property type="entry name" value="Pentatricopeptide repeat-containing protein At3g16610"/>
    <property type="match status" value="1"/>
</dbReference>
<evidence type="ECO:0000313" key="6">
    <source>
        <dbReference type="Proteomes" id="UP000626092"/>
    </source>
</evidence>
<evidence type="ECO:0000313" key="5">
    <source>
        <dbReference type="EMBL" id="KAF7146441.1"/>
    </source>
</evidence>
<dbReference type="GO" id="GO:0003723">
    <property type="term" value="F:RNA binding"/>
    <property type="evidence" value="ECO:0007669"/>
    <property type="project" value="InterPro"/>
</dbReference>
<dbReference type="Pfam" id="PF01535">
    <property type="entry name" value="PPR"/>
    <property type="match status" value="4"/>
</dbReference>
<dbReference type="SUPFAM" id="SSF51556">
    <property type="entry name" value="Metallo-dependent hydrolases"/>
    <property type="match status" value="1"/>
</dbReference>
<proteinExistence type="inferred from homology"/>
<dbReference type="AlphaFoldDB" id="A0A834LQL0"/>
<dbReference type="Gene3D" id="3.20.20.140">
    <property type="entry name" value="Metal-dependent hydrolases"/>
    <property type="match status" value="2"/>
</dbReference>
<dbReference type="InterPro" id="IPR011990">
    <property type="entry name" value="TPR-like_helical_dom_sf"/>
</dbReference>
<reference evidence="5" key="1">
    <citation type="submission" date="2019-11" db="EMBL/GenBank/DDBJ databases">
        <authorList>
            <person name="Liu Y."/>
            <person name="Hou J."/>
            <person name="Li T.-Q."/>
            <person name="Guan C.-H."/>
            <person name="Wu X."/>
            <person name="Wu H.-Z."/>
            <person name="Ling F."/>
            <person name="Zhang R."/>
            <person name="Shi X.-G."/>
            <person name="Ren J.-P."/>
            <person name="Chen E.-F."/>
            <person name="Sun J.-M."/>
        </authorList>
    </citation>
    <scope>NUCLEOTIDE SEQUENCE</scope>
    <source>
        <strain evidence="5">Adult_tree_wgs_1</strain>
        <tissue evidence="5">Leaves</tissue>
    </source>
</reference>
<gene>
    <name evidence="5" type="ORF">RHSIM_Rhsim04G0080800</name>
</gene>
<dbReference type="PROSITE" id="PS51375">
    <property type="entry name" value="PPR"/>
    <property type="match status" value="4"/>
</dbReference>
<keyword evidence="6" id="KW-1185">Reference proteome</keyword>
<dbReference type="PANTHER" id="PTHR47926">
    <property type="entry name" value="PENTATRICOPEPTIDE REPEAT-CONTAINING PROTEIN"/>
    <property type="match status" value="1"/>
</dbReference>
<dbReference type="GO" id="GO:0099402">
    <property type="term" value="P:plant organ development"/>
    <property type="evidence" value="ECO:0007669"/>
    <property type="project" value="UniProtKB-ARBA"/>
</dbReference>
<evidence type="ECO:0000259" key="4">
    <source>
        <dbReference type="Pfam" id="PF14432"/>
    </source>
</evidence>
<dbReference type="GO" id="GO:0009451">
    <property type="term" value="P:RNA modification"/>
    <property type="evidence" value="ECO:0007669"/>
    <property type="project" value="InterPro"/>
</dbReference>
<evidence type="ECO:0000256" key="3">
    <source>
        <dbReference type="PROSITE-ProRule" id="PRU00708"/>
    </source>
</evidence>
<dbReference type="Pfam" id="PF20431">
    <property type="entry name" value="E_motif"/>
    <property type="match status" value="1"/>
</dbReference>
<dbReference type="OrthoDB" id="185373at2759"/>
<dbReference type="Proteomes" id="UP000626092">
    <property type="component" value="Unassembled WGS sequence"/>
</dbReference>
<protein>
    <recommendedName>
        <fullName evidence="4">DYW domain-containing protein</fullName>
    </recommendedName>
</protein>
<dbReference type="GO" id="GO:0008270">
    <property type="term" value="F:zinc ion binding"/>
    <property type="evidence" value="ECO:0007669"/>
    <property type="project" value="InterPro"/>
</dbReference>
<evidence type="ECO:0000256" key="2">
    <source>
        <dbReference type="ARBA" id="ARBA00022737"/>
    </source>
</evidence>
<feature type="domain" description="DYW" evidence="4">
    <location>
        <begin position="628"/>
        <end position="720"/>
    </location>
</feature>
<dbReference type="Gene3D" id="1.25.40.10">
    <property type="entry name" value="Tetratricopeptide repeat domain"/>
    <property type="match status" value="4"/>
</dbReference>
<name>A0A834LQL0_RHOSS</name>
<dbReference type="EMBL" id="WJXA01000004">
    <property type="protein sequence ID" value="KAF7146441.1"/>
    <property type="molecule type" value="Genomic_DNA"/>
</dbReference>
<accession>A0A834LQL0</accession>
<evidence type="ECO:0000256" key="1">
    <source>
        <dbReference type="ARBA" id="ARBA00006643"/>
    </source>
</evidence>
<feature type="repeat" description="PPR" evidence="3">
    <location>
        <begin position="401"/>
        <end position="435"/>
    </location>
</feature>
<dbReference type="Pfam" id="PF14432">
    <property type="entry name" value="DYW_deaminase"/>
    <property type="match status" value="1"/>
</dbReference>